<evidence type="ECO:0000313" key="6">
    <source>
        <dbReference type="Proteomes" id="UP000194885"/>
    </source>
</evidence>
<feature type="region of interest" description="Disordered" evidence="3">
    <location>
        <begin position="269"/>
        <end position="301"/>
    </location>
</feature>
<feature type="compositionally biased region" description="Basic and acidic residues" evidence="3">
    <location>
        <begin position="59"/>
        <end position="69"/>
    </location>
</feature>
<feature type="region of interest" description="Disordered" evidence="3">
    <location>
        <begin position="1"/>
        <end position="141"/>
    </location>
</feature>
<feature type="compositionally biased region" description="Basic and acidic residues" evidence="3">
    <location>
        <begin position="127"/>
        <end position="141"/>
    </location>
</feature>
<evidence type="ECO:0000313" key="4">
    <source>
        <dbReference type="EMBL" id="KAA0692887.1"/>
    </source>
</evidence>
<comment type="similarity">
    <text evidence="1">Belongs to the asp23 family.</text>
</comment>
<reference evidence="4 7" key="2">
    <citation type="submission" date="2018-07" db="EMBL/GenBank/DDBJ databases">
        <title>High quality draft genome sequencing of Enterococcus faecium exhibiting probiotic potential isolated from mucus of freshwater fish.</title>
        <authorList>
            <person name="El-Jeni R."/>
            <person name="Ghedira K."/>
            <person name="Abdelhak S."/>
            <person name="El-Bour M."/>
            <person name="Bouhaouala-Zahar B."/>
        </authorList>
    </citation>
    <scope>NUCLEOTIDE SEQUENCE [LARGE SCALE GENOMIC DNA]</scope>
    <source>
        <strain evidence="4 7">R.A73</strain>
    </source>
</reference>
<feature type="compositionally biased region" description="Basic and acidic residues" evidence="3">
    <location>
        <begin position="290"/>
        <end position="301"/>
    </location>
</feature>
<feature type="compositionally biased region" description="Polar residues" evidence="3">
    <location>
        <begin position="113"/>
        <end position="126"/>
    </location>
</feature>
<evidence type="ECO:0000256" key="3">
    <source>
        <dbReference type="SAM" id="MobiDB-lite"/>
    </source>
</evidence>
<reference evidence="5 6" key="1">
    <citation type="submission" date="2017-05" db="EMBL/GenBank/DDBJ databases">
        <title>The Genome Sequence of Enterococcus faecium 7H8_DIV0219.</title>
        <authorList>
            <consortium name="The Broad Institute Genomics Platform"/>
            <consortium name="The Broad Institute Genomic Center for Infectious Diseases"/>
            <person name="Earl A."/>
            <person name="Manson A."/>
            <person name="Schwartman J."/>
            <person name="Gilmore M."/>
            <person name="Abouelleil A."/>
            <person name="Cao P."/>
            <person name="Chapman S."/>
            <person name="Cusick C."/>
            <person name="Shea T."/>
            <person name="Young S."/>
            <person name="Neafsey D."/>
            <person name="Nusbaum C."/>
            <person name="Birren B."/>
        </authorList>
    </citation>
    <scope>NUCLEOTIDE SEQUENCE [LARGE SCALE GENOMIC DNA]</scope>
    <source>
        <strain evidence="5 6">7H8_DIV0219</strain>
    </source>
</reference>
<sequence length="301" mass="32995">MNNNNKNNNNNKMNNQKPVSAHPDPTTPNQSNGVNDEKNKTAPVSAHPDPVVPNVQQGVEEKKHDAEKHAPHHPGSPESKVPEQHDAIDPSKPLEEQKHPSDHAKAQEKLGSEHSNGQGKFGSQHTNDQENHGSEQEDSMRGELNYEDKVVQKIIGIAIEQVDGLLSANGGFFSNVAGKLVNTDNVTAGIETEVGKKQVAVDMDIIVEYGKDIEKIFEEMQEVIGKEVKNMTHLDVIEVNANVVDIKTKEEFEKNQETVQDKVTDAAKKTGEFASNQTDKVKSAAGSGVEKVKENTEPRVQ</sequence>
<dbReference type="PANTHER" id="PTHR34297:SF3">
    <property type="entry name" value="ALKALINE SHOCK PROTEIN 23"/>
    <property type="match status" value="1"/>
</dbReference>
<name>A0A242FQB4_ENTFC</name>
<dbReference type="AlphaFoldDB" id="A0A242FQB4"/>
<feature type="compositionally biased region" description="Basic and acidic residues" evidence="3">
    <location>
        <begin position="80"/>
        <end position="112"/>
    </location>
</feature>
<evidence type="ECO:0000313" key="7">
    <source>
        <dbReference type="Proteomes" id="UP000448762"/>
    </source>
</evidence>
<gene>
    <name evidence="5" type="ORF">A5810_001111</name>
    <name evidence="4" type="ORF">DTX73_01240</name>
</gene>
<evidence type="ECO:0000256" key="1">
    <source>
        <dbReference type="ARBA" id="ARBA00005721"/>
    </source>
</evidence>
<dbReference type="PANTHER" id="PTHR34297">
    <property type="entry name" value="HYPOTHETICAL CYTOSOLIC PROTEIN-RELATED"/>
    <property type="match status" value="1"/>
</dbReference>
<accession>A0A242FQB4</accession>
<dbReference type="InterPro" id="IPR005531">
    <property type="entry name" value="Asp23"/>
</dbReference>
<proteinExistence type="inferred from homology"/>
<dbReference type="Proteomes" id="UP000448762">
    <property type="component" value="Unassembled WGS sequence"/>
</dbReference>
<evidence type="ECO:0000256" key="2">
    <source>
        <dbReference type="ARBA" id="ARBA00039575"/>
    </source>
</evidence>
<dbReference type="Pfam" id="PF03780">
    <property type="entry name" value="Asp23"/>
    <property type="match status" value="1"/>
</dbReference>
<dbReference type="Proteomes" id="UP000194885">
    <property type="component" value="Unassembled WGS sequence"/>
</dbReference>
<dbReference type="RefSeq" id="WP_086323210.1">
    <property type="nucleotide sequence ID" value="NZ_JADBBV010000002.1"/>
</dbReference>
<dbReference type="EMBL" id="NGKW01000002">
    <property type="protein sequence ID" value="OTN94865.1"/>
    <property type="molecule type" value="Genomic_DNA"/>
</dbReference>
<feature type="compositionally biased region" description="Low complexity" evidence="3">
    <location>
        <begin position="1"/>
        <end position="15"/>
    </location>
</feature>
<evidence type="ECO:0000313" key="5">
    <source>
        <dbReference type="EMBL" id="OTN94865.1"/>
    </source>
</evidence>
<organism evidence="4 7">
    <name type="scientific">Enterococcus faecium</name>
    <name type="common">Streptococcus faecium</name>
    <dbReference type="NCBI Taxonomy" id="1352"/>
    <lineage>
        <taxon>Bacteria</taxon>
        <taxon>Bacillati</taxon>
        <taxon>Bacillota</taxon>
        <taxon>Bacilli</taxon>
        <taxon>Lactobacillales</taxon>
        <taxon>Enterococcaceae</taxon>
        <taxon>Enterococcus</taxon>
    </lineage>
</organism>
<comment type="caution">
    <text evidence="4">The sequence shown here is derived from an EMBL/GenBank/DDBJ whole genome shotgun (WGS) entry which is preliminary data.</text>
</comment>
<dbReference type="EMBL" id="QOVC01000001">
    <property type="protein sequence ID" value="KAA0692887.1"/>
    <property type="molecule type" value="Genomic_DNA"/>
</dbReference>
<protein>
    <recommendedName>
        <fullName evidence="2">Stress response regulator gls24 homolog</fullName>
    </recommendedName>
</protein>